<sequence>MATEMEAMHVLRLLAQSMAPADPARAASERELQQLLKTPVSAAFLAPLLQQIVLLPDGNQHAQVTHMDANLRLMAVLWLKQYLKQQWKSSSSTKLLNEVERNQMKQVLLFAALHEPNSTIALHLALTLAQIARAEFPNQWKFEALFTPILQALQTSVEQQQVPATMDQQRLLEHRSINLTYRVVKELATRRLMMHRKQFAMLSVEILPLLLQLWNSTATRLSEHLWAHCQLAQASTSTAALETATDRLATLLTLTKLLSTMFLNAFRDLAGIQNGEFVRSALIQFYERLENLVRFRHSIIEASGAGAEIGSAEAGNMVTVVDKCTHRIASIVVSIQKSYPIEFRDYLSPFLNLFWNVLGSLVPGNPFTAAAAEAPRRLQIEALQFFANVLSCRLYKNESLSSANGGSSCVISKVITATGDMNLTDAMVLEAQSAVNSFFSSGANGENRFEVLQQLTVMQYLRLTAKDLEEWQNDPEAYSALTESLTAQESVRACAENLFLTLIQNYPDQTIPGLTQMTAAASSYLAEIAAGAASNQDDPRALDIDAVLLAIGLGCYDLHDCFEFEPWFVANLVPLLVSPDTSKGSIHSLPVLRYRIVWLVSCWLAQLSTSIRPLLYETLLNPAAFFQQQDADAALKLRVVQSLESMVSDWGFEAEAFAPFLPRALECLFTFFPQTEESESKMKILSCLEAIIQAAGPHAVVFCEQISAPLPSMWLSESDASNLVRGKILQLLAKLLNSVEEHRASTGPSITIEQQSQGVLKLVEMCLQVVRFATDVSNPDEVFLMESGLEVWSEALGVCDVYTEELHLLFGNLIRLMKRDYEHVKLAVQILEQYLRLGQSQFWQTYHLNITELFLDLLGNVKAEAALQVARVQELIFAMFASTEEVAVCAPVVTHMVEACVAFIRKDADREPEMVVVGYLSVVARLLLQHFEFTVVHLLKNDQEVLGNALIELMLIKFFAVGSSSLNVTRRKVWALALCSTLSILNDEQLGKTGQILELAVDVLEEEQEEREKEQKSDASGHGENGKAGAYRPYEAHRKAAKTVAKEDTVARETDLRAFAYAKLNELAAKLGTVRFEELLQTVDSSVLRRFQS</sequence>
<dbReference type="HOGENOM" id="CLU_003886_0_0_1"/>
<proteinExistence type="inferred from homology"/>
<evidence type="ECO:0000256" key="5">
    <source>
        <dbReference type="SAM" id="MobiDB-lite"/>
    </source>
</evidence>
<dbReference type="InterPro" id="IPR016024">
    <property type="entry name" value="ARM-type_fold"/>
</dbReference>
<comment type="subcellular location">
    <subcellularLocation>
        <location evidence="1">Nucleus</location>
    </subcellularLocation>
</comment>
<keyword evidence="3" id="KW-0813">Transport</keyword>
<name>K3XAD3_GLOUD</name>
<evidence type="ECO:0000256" key="2">
    <source>
        <dbReference type="ARBA" id="ARBA00007991"/>
    </source>
</evidence>
<evidence type="ECO:0000256" key="3">
    <source>
        <dbReference type="ARBA" id="ARBA00022448"/>
    </source>
</evidence>
<evidence type="ECO:0000256" key="1">
    <source>
        <dbReference type="ARBA" id="ARBA00004123"/>
    </source>
</evidence>
<dbReference type="PANTHER" id="PTHR10997:SF70">
    <property type="entry name" value="IMPORTIN N-TERMINAL DOMAIN-CONTAINING PROTEIN"/>
    <property type="match status" value="1"/>
</dbReference>
<dbReference type="PROSITE" id="PS50166">
    <property type="entry name" value="IMPORTIN_B_NT"/>
    <property type="match status" value="1"/>
</dbReference>
<dbReference type="GO" id="GO:0005635">
    <property type="term" value="C:nuclear envelope"/>
    <property type="evidence" value="ECO:0007669"/>
    <property type="project" value="TreeGrafter"/>
</dbReference>
<organism evidence="7 8">
    <name type="scientific">Globisporangium ultimum (strain ATCC 200006 / CBS 805.95 / DAOM BR144)</name>
    <name type="common">Pythium ultimum</name>
    <dbReference type="NCBI Taxonomy" id="431595"/>
    <lineage>
        <taxon>Eukaryota</taxon>
        <taxon>Sar</taxon>
        <taxon>Stramenopiles</taxon>
        <taxon>Oomycota</taxon>
        <taxon>Peronosporomycetes</taxon>
        <taxon>Pythiales</taxon>
        <taxon>Pythiaceae</taxon>
        <taxon>Globisporangium</taxon>
    </lineage>
</organism>
<dbReference type="GO" id="GO:0006606">
    <property type="term" value="P:protein import into nucleus"/>
    <property type="evidence" value="ECO:0007669"/>
    <property type="project" value="TreeGrafter"/>
</dbReference>
<dbReference type="eggNOG" id="KOG1993">
    <property type="taxonomic scope" value="Eukaryota"/>
</dbReference>
<dbReference type="GO" id="GO:0005829">
    <property type="term" value="C:cytosol"/>
    <property type="evidence" value="ECO:0007669"/>
    <property type="project" value="TreeGrafter"/>
</dbReference>
<protein>
    <recommendedName>
        <fullName evidence="6">Importin N-terminal domain-containing protein</fullName>
    </recommendedName>
</protein>
<keyword evidence="8" id="KW-1185">Reference proteome</keyword>
<dbReference type="EMBL" id="ADOS01001529">
    <property type="status" value="NOT_ANNOTATED_CDS"/>
    <property type="molecule type" value="Genomic_DNA"/>
</dbReference>
<dbReference type="SUPFAM" id="SSF48371">
    <property type="entry name" value="ARM repeat"/>
    <property type="match status" value="1"/>
</dbReference>
<evidence type="ECO:0000259" key="6">
    <source>
        <dbReference type="PROSITE" id="PS50166"/>
    </source>
</evidence>
<dbReference type="EnsemblProtists" id="PYU1_T014182">
    <property type="protein sequence ID" value="PYU1_T014182"/>
    <property type="gene ID" value="PYU1_G014152"/>
</dbReference>
<dbReference type="GO" id="GO:0031267">
    <property type="term" value="F:small GTPase binding"/>
    <property type="evidence" value="ECO:0007669"/>
    <property type="project" value="InterPro"/>
</dbReference>
<reference evidence="7" key="3">
    <citation type="submission" date="2015-02" db="UniProtKB">
        <authorList>
            <consortium name="EnsemblProtists"/>
        </authorList>
    </citation>
    <scope>IDENTIFICATION</scope>
    <source>
        <strain evidence="7">DAOM BR144</strain>
    </source>
</reference>
<dbReference type="Proteomes" id="UP000019132">
    <property type="component" value="Unassembled WGS sequence"/>
</dbReference>
<dbReference type="InterPro" id="IPR058669">
    <property type="entry name" value="TPR_IPO7/11-like"/>
</dbReference>
<dbReference type="OMA" id="SFHYVFH"/>
<evidence type="ECO:0000313" key="8">
    <source>
        <dbReference type="Proteomes" id="UP000019132"/>
    </source>
</evidence>
<dbReference type="InterPro" id="IPR011989">
    <property type="entry name" value="ARM-like"/>
</dbReference>
<accession>K3XAD3</accession>
<feature type="compositionally biased region" description="Basic and acidic residues" evidence="5">
    <location>
        <begin position="1010"/>
        <end position="1025"/>
    </location>
</feature>
<dbReference type="VEuPathDB" id="FungiDB:PYU1_G014152"/>
<feature type="region of interest" description="Disordered" evidence="5">
    <location>
        <begin position="1008"/>
        <end position="1032"/>
    </location>
</feature>
<dbReference type="InParanoid" id="K3XAD3"/>
<dbReference type="AlphaFoldDB" id="K3XAD3"/>
<dbReference type="Pfam" id="PF25758">
    <property type="entry name" value="TPR_IPO11"/>
    <property type="match status" value="1"/>
</dbReference>
<reference evidence="8" key="2">
    <citation type="submission" date="2010-04" db="EMBL/GenBank/DDBJ databases">
        <authorList>
            <person name="Buell R."/>
            <person name="Hamilton J."/>
            <person name="Hostetler J."/>
        </authorList>
    </citation>
    <scope>NUCLEOTIDE SEQUENCE [LARGE SCALE GENOMIC DNA]</scope>
    <source>
        <strain evidence="8">DAOM:BR144</strain>
    </source>
</reference>
<feature type="domain" description="Importin N-terminal" evidence="6">
    <location>
        <begin position="28"/>
        <end position="114"/>
    </location>
</feature>
<dbReference type="InterPro" id="IPR001494">
    <property type="entry name" value="Importin-beta_N"/>
</dbReference>
<dbReference type="PANTHER" id="PTHR10997">
    <property type="entry name" value="IMPORTIN-7, 8, 11"/>
    <property type="match status" value="1"/>
</dbReference>
<evidence type="ECO:0000256" key="4">
    <source>
        <dbReference type="ARBA" id="ARBA00023242"/>
    </source>
</evidence>
<dbReference type="Gene3D" id="1.25.10.10">
    <property type="entry name" value="Leucine-rich Repeat Variant"/>
    <property type="match status" value="1"/>
</dbReference>
<evidence type="ECO:0000313" key="7">
    <source>
        <dbReference type="EnsemblProtists" id="PYU1_T014182"/>
    </source>
</evidence>
<keyword evidence="4" id="KW-0539">Nucleus</keyword>
<dbReference type="STRING" id="431595.K3XAD3"/>
<reference evidence="8" key="1">
    <citation type="journal article" date="2010" name="Genome Biol.">
        <title>Genome sequence of the necrotrophic plant pathogen Pythium ultimum reveals original pathogenicity mechanisms and effector repertoire.</title>
        <authorList>
            <person name="Levesque C.A."/>
            <person name="Brouwer H."/>
            <person name="Cano L."/>
            <person name="Hamilton J.P."/>
            <person name="Holt C."/>
            <person name="Huitema E."/>
            <person name="Raffaele S."/>
            <person name="Robideau G.P."/>
            <person name="Thines M."/>
            <person name="Win J."/>
            <person name="Zerillo M.M."/>
            <person name="Beakes G.W."/>
            <person name="Boore J.L."/>
            <person name="Busam D."/>
            <person name="Dumas B."/>
            <person name="Ferriera S."/>
            <person name="Fuerstenberg S.I."/>
            <person name="Gachon C.M."/>
            <person name="Gaulin E."/>
            <person name="Govers F."/>
            <person name="Grenville-Briggs L."/>
            <person name="Horner N."/>
            <person name="Hostetler J."/>
            <person name="Jiang R.H."/>
            <person name="Johnson J."/>
            <person name="Krajaejun T."/>
            <person name="Lin H."/>
            <person name="Meijer H.J."/>
            <person name="Moore B."/>
            <person name="Morris P."/>
            <person name="Phuntmart V."/>
            <person name="Puiu D."/>
            <person name="Shetty J."/>
            <person name="Stajich J.E."/>
            <person name="Tripathy S."/>
            <person name="Wawra S."/>
            <person name="van West P."/>
            <person name="Whitty B.R."/>
            <person name="Coutinho P.M."/>
            <person name="Henrissat B."/>
            <person name="Martin F."/>
            <person name="Thomas P.D."/>
            <person name="Tyler B.M."/>
            <person name="De Vries R.P."/>
            <person name="Kamoun S."/>
            <person name="Yandell M."/>
            <person name="Tisserat N."/>
            <person name="Buell C.R."/>
        </authorList>
    </citation>
    <scope>NUCLEOTIDE SEQUENCE</scope>
    <source>
        <strain evidence="8">DAOM:BR144</strain>
    </source>
</reference>
<comment type="similarity">
    <text evidence="2">Belongs to the importin beta family.</text>
</comment>